<dbReference type="Proteomes" id="UP000622648">
    <property type="component" value="Unassembled WGS sequence"/>
</dbReference>
<organism evidence="10 11">
    <name type="scientific">Pedobacter psychrotolerans</name>
    <dbReference type="NCBI Taxonomy" id="1843235"/>
    <lineage>
        <taxon>Bacteria</taxon>
        <taxon>Pseudomonadati</taxon>
        <taxon>Bacteroidota</taxon>
        <taxon>Sphingobacteriia</taxon>
        <taxon>Sphingobacteriales</taxon>
        <taxon>Sphingobacteriaceae</taxon>
        <taxon>Pedobacter</taxon>
    </lineage>
</organism>
<reference evidence="9" key="4">
    <citation type="submission" date="2024-05" db="EMBL/GenBank/DDBJ databases">
        <authorList>
            <person name="Sun Q."/>
            <person name="Zhou Y."/>
        </authorList>
    </citation>
    <scope>NUCLEOTIDE SEQUENCE</scope>
    <source>
        <strain evidence="9">CGMCC 1.15644</strain>
    </source>
</reference>
<feature type="domain" description="YetF C-terminal" evidence="8">
    <location>
        <begin position="97"/>
        <end position="171"/>
    </location>
</feature>
<keyword evidence="4 7" id="KW-0812">Transmembrane</keyword>
<dbReference type="PANTHER" id="PTHR34582:SF6">
    <property type="entry name" value="UPF0702 TRANSMEMBRANE PROTEIN YCAP"/>
    <property type="match status" value="1"/>
</dbReference>
<comment type="similarity">
    <text evidence="2">Belongs to the UPF0702 family.</text>
</comment>
<dbReference type="Gene3D" id="3.30.240.20">
    <property type="entry name" value="bsu07140 like domains"/>
    <property type="match status" value="1"/>
</dbReference>
<evidence type="ECO:0000256" key="3">
    <source>
        <dbReference type="ARBA" id="ARBA00022475"/>
    </source>
</evidence>
<comment type="subcellular location">
    <subcellularLocation>
        <location evidence="1">Cell membrane</location>
        <topology evidence="1">Multi-pass membrane protein</topology>
    </subcellularLocation>
</comment>
<dbReference type="Pfam" id="PF04239">
    <property type="entry name" value="DUF421"/>
    <property type="match status" value="1"/>
</dbReference>
<feature type="transmembrane region" description="Helical" evidence="7">
    <location>
        <begin position="48"/>
        <end position="68"/>
    </location>
</feature>
<dbReference type="InterPro" id="IPR023090">
    <property type="entry name" value="UPF0702_alpha/beta_dom_sf"/>
</dbReference>
<accession>A0A4R2H1V6</accession>
<evidence type="ECO:0000256" key="6">
    <source>
        <dbReference type="ARBA" id="ARBA00023136"/>
    </source>
</evidence>
<keyword evidence="12" id="KW-1185">Reference proteome</keyword>
<dbReference type="EMBL" id="BMJO01000010">
    <property type="protein sequence ID" value="GGE70028.1"/>
    <property type="molecule type" value="Genomic_DNA"/>
</dbReference>
<evidence type="ECO:0000313" key="11">
    <source>
        <dbReference type="Proteomes" id="UP000295684"/>
    </source>
</evidence>
<evidence type="ECO:0000256" key="2">
    <source>
        <dbReference type="ARBA" id="ARBA00006448"/>
    </source>
</evidence>
<dbReference type="RefSeq" id="WP_229676886.1">
    <property type="nucleotide sequence ID" value="NZ_BMJO01000010.1"/>
</dbReference>
<evidence type="ECO:0000256" key="5">
    <source>
        <dbReference type="ARBA" id="ARBA00022989"/>
    </source>
</evidence>
<dbReference type="PANTHER" id="PTHR34582">
    <property type="entry name" value="UPF0702 TRANSMEMBRANE PROTEIN YCAP"/>
    <property type="match status" value="1"/>
</dbReference>
<reference evidence="9" key="1">
    <citation type="journal article" date="2014" name="Int. J. Syst. Evol. Microbiol.">
        <title>Complete genome of a new Firmicutes species belonging to the dominant human colonic microbiota ('Ruminococcus bicirculans') reveals two chromosomes and a selective capacity to utilize plant glucans.</title>
        <authorList>
            <consortium name="NISC Comparative Sequencing Program"/>
            <person name="Wegmann U."/>
            <person name="Louis P."/>
            <person name="Goesmann A."/>
            <person name="Henrissat B."/>
            <person name="Duncan S.H."/>
            <person name="Flint H.J."/>
        </authorList>
    </citation>
    <scope>NUCLEOTIDE SEQUENCE</scope>
    <source>
        <strain evidence="9">CGMCC 1.15644</strain>
    </source>
</reference>
<evidence type="ECO:0000313" key="12">
    <source>
        <dbReference type="Proteomes" id="UP000622648"/>
    </source>
</evidence>
<dbReference type="EMBL" id="SLWO01000011">
    <property type="protein sequence ID" value="TCO18686.1"/>
    <property type="molecule type" value="Genomic_DNA"/>
</dbReference>
<keyword evidence="5 7" id="KW-1133">Transmembrane helix</keyword>
<evidence type="ECO:0000313" key="9">
    <source>
        <dbReference type="EMBL" id="GGE70028.1"/>
    </source>
</evidence>
<proteinExistence type="inferred from homology"/>
<dbReference type="AlphaFoldDB" id="A0A4R2H1V6"/>
<comment type="caution">
    <text evidence="10">The sequence shown here is derived from an EMBL/GenBank/DDBJ whole genome shotgun (WGS) entry which is preliminary data.</text>
</comment>
<evidence type="ECO:0000256" key="4">
    <source>
        <dbReference type="ARBA" id="ARBA00022692"/>
    </source>
</evidence>
<evidence type="ECO:0000313" key="10">
    <source>
        <dbReference type="EMBL" id="TCO18686.1"/>
    </source>
</evidence>
<dbReference type="GO" id="GO:0005886">
    <property type="term" value="C:plasma membrane"/>
    <property type="evidence" value="ECO:0007669"/>
    <property type="project" value="UniProtKB-SubCell"/>
</dbReference>
<name>A0A4R2H1V6_9SPHI</name>
<sequence length="230" mass="26319">MLAIDWKQFLIGEENFEFLLEIALRTFIMYFIILVGLRLLGKRGVRQLSVFELVVIISLGSAAGDPMFYKEIGLLIPIVIFLVIVGAYRFTTYLTAKNDKIDDLIEGKCVYLVRDGVFNINDFKKEALAKDEFFADLRQQGISHLGQIEITILETSGSLSVYLYPDEAVKFGLPILPDLFEKKIKLIAIEDYYACSFCGVVEEIHIMGKHSCKRCKNEEWVKAIDRCRVR</sequence>
<evidence type="ECO:0000256" key="7">
    <source>
        <dbReference type="SAM" id="Phobius"/>
    </source>
</evidence>
<dbReference type="Proteomes" id="UP000295684">
    <property type="component" value="Unassembled WGS sequence"/>
</dbReference>
<gene>
    <name evidence="10" type="ORF">EV200_11123</name>
    <name evidence="9" type="ORF">GCM10011413_40830</name>
</gene>
<reference evidence="10 11" key="3">
    <citation type="submission" date="2019-03" db="EMBL/GenBank/DDBJ databases">
        <title>Genomic Encyclopedia of Type Strains, Phase IV (KMG-IV): sequencing the most valuable type-strain genomes for metagenomic binning, comparative biology and taxonomic classification.</title>
        <authorList>
            <person name="Goeker M."/>
        </authorList>
    </citation>
    <scope>NUCLEOTIDE SEQUENCE [LARGE SCALE GENOMIC DNA]</scope>
    <source>
        <strain evidence="10 11">DSM 103236</strain>
    </source>
</reference>
<evidence type="ECO:0000256" key="1">
    <source>
        <dbReference type="ARBA" id="ARBA00004651"/>
    </source>
</evidence>
<protein>
    <submittedName>
        <fullName evidence="9">DUF421 domain-containing protein</fullName>
    </submittedName>
    <submittedName>
        <fullName evidence="10">Uncharacterized membrane protein YcaP (DUF421 family)</fullName>
    </submittedName>
</protein>
<keyword evidence="6 7" id="KW-0472">Membrane</keyword>
<dbReference type="InterPro" id="IPR007353">
    <property type="entry name" value="DUF421"/>
</dbReference>
<keyword evidence="3" id="KW-1003">Cell membrane</keyword>
<feature type="transmembrane region" description="Helical" evidence="7">
    <location>
        <begin position="22"/>
        <end position="41"/>
    </location>
</feature>
<reference evidence="12" key="2">
    <citation type="journal article" date="2019" name="Int. J. Syst. Evol. Microbiol.">
        <title>The Global Catalogue of Microorganisms (GCM) 10K type strain sequencing project: providing services to taxonomists for standard genome sequencing and annotation.</title>
        <authorList>
            <consortium name="The Broad Institute Genomics Platform"/>
            <consortium name="The Broad Institute Genome Sequencing Center for Infectious Disease"/>
            <person name="Wu L."/>
            <person name="Ma J."/>
        </authorList>
    </citation>
    <scope>NUCLEOTIDE SEQUENCE [LARGE SCALE GENOMIC DNA]</scope>
    <source>
        <strain evidence="12">CGMCC 1.15644</strain>
    </source>
</reference>
<feature type="transmembrane region" description="Helical" evidence="7">
    <location>
        <begin position="74"/>
        <end position="91"/>
    </location>
</feature>
<evidence type="ECO:0000259" key="8">
    <source>
        <dbReference type="Pfam" id="PF04239"/>
    </source>
</evidence>